<dbReference type="Gene3D" id="3.60.10.10">
    <property type="entry name" value="Endonuclease/exonuclease/phosphatase"/>
    <property type="match status" value="1"/>
</dbReference>
<dbReference type="InterPro" id="IPR036691">
    <property type="entry name" value="Endo/exonu/phosph_ase_sf"/>
</dbReference>
<keyword evidence="2" id="KW-1185">Reference proteome</keyword>
<name>A0A9N9SSG9_DIABA</name>
<proteinExistence type="predicted"/>
<dbReference type="AlphaFoldDB" id="A0A9N9SSG9"/>
<protein>
    <recommendedName>
        <fullName evidence="3">Craniofacial development protein 2-like</fullName>
    </recommendedName>
</protein>
<gene>
    <name evidence="1" type="ORF">DIABBA_LOCUS2407</name>
</gene>
<evidence type="ECO:0000313" key="2">
    <source>
        <dbReference type="Proteomes" id="UP001153709"/>
    </source>
</evidence>
<accession>A0A9N9SSG9</accession>
<dbReference type="CDD" id="cd09076">
    <property type="entry name" value="L1-EN"/>
    <property type="match status" value="1"/>
</dbReference>
<evidence type="ECO:0008006" key="3">
    <source>
        <dbReference type="Google" id="ProtNLM"/>
    </source>
</evidence>
<organism evidence="1 2">
    <name type="scientific">Diabrotica balteata</name>
    <name type="common">Banded cucumber beetle</name>
    <dbReference type="NCBI Taxonomy" id="107213"/>
    <lineage>
        <taxon>Eukaryota</taxon>
        <taxon>Metazoa</taxon>
        <taxon>Ecdysozoa</taxon>
        <taxon>Arthropoda</taxon>
        <taxon>Hexapoda</taxon>
        <taxon>Insecta</taxon>
        <taxon>Pterygota</taxon>
        <taxon>Neoptera</taxon>
        <taxon>Endopterygota</taxon>
        <taxon>Coleoptera</taxon>
        <taxon>Polyphaga</taxon>
        <taxon>Cucujiformia</taxon>
        <taxon>Chrysomeloidea</taxon>
        <taxon>Chrysomelidae</taxon>
        <taxon>Galerucinae</taxon>
        <taxon>Diabroticina</taxon>
        <taxon>Diabroticites</taxon>
        <taxon>Diabrotica</taxon>
    </lineage>
</organism>
<dbReference type="EMBL" id="OU898285">
    <property type="protein sequence ID" value="CAG9828488.1"/>
    <property type="molecule type" value="Genomic_DNA"/>
</dbReference>
<reference evidence="1" key="1">
    <citation type="submission" date="2022-01" db="EMBL/GenBank/DDBJ databases">
        <authorList>
            <person name="King R."/>
        </authorList>
    </citation>
    <scope>NUCLEOTIDE SEQUENCE</scope>
</reference>
<feature type="non-terminal residue" evidence="1">
    <location>
        <position position="288"/>
    </location>
</feature>
<dbReference type="SUPFAM" id="SSF56219">
    <property type="entry name" value="DNase I-like"/>
    <property type="match status" value="1"/>
</dbReference>
<dbReference type="OrthoDB" id="6369087at2759"/>
<sequence>MSTYEKEKAAKPQFLKICTWNVKTMARSGKIDNAIQEMERMTIDIMGISEMRWPGTGSIDKKDHRIFYSGSLDGKLEHGVGVIITRKISRCILNFVPVSNRVILLQIRANPVNVNIIQIYAPTADKDDEEVETLYQSIEDILERISKHLIGPFGLGQRNERGDRLEIFAEDNKLVVLNTFYKVPPRRLYTWKAPADKPHNVIRNQIDYILVNRRFRNSFKSVKTYPGADIESDHISLVGVIDVRLKTIKKKSRPNYDMTALQHPEVKKQVGKYINNQVKQLKEENNIQ</sequence>
<dbReference type="Proteomes" id="UP001153709">
    <property type="component" value="Chromosome 10"/>
</dbReference>
<evidence type="ECO:0000313" key="1">
    <source>
        <dbReference type="EMBL" id="CAG9828488.1"/>
    </source>
</evidence>